<gene>
    <name evidence="2" type="ORF">E1298_16475</name>
</gene>
<sequence>MAEATELEVEPFGPRHTPQSGAASHRSPPPAHGHPGRTLARDVEQAAERIAWALDAPISLDPSEAETWERRSGRRRPRQAGRGRGGGHARPARGHHRRAFVPWPRRER</sequence>
<dbReference type="OrthoDB" id="3478846at2"/>
<organism evidence="2 3">
    <name type="scientific">Actinomadura rubrisoli</name>
    <dbReference type="NCBI Taxonomy" id="2530368"/>
    <lineage>
        <taxon>Bacteria</taxon>
        <taxon>Bacillati</taxon>
        <taxon>Actinomycetota</taxon>
        <taxon>Actinomycetes</taxon>
        <taxon>Streptosporangiales</taxon>
        <taxon>Thermomonosporaceae</taxon>
        <taxon>Actinomadura</taxon>
    </lineage>
</organism>
<evidence type="ECO:0000256" key="1">
    <source>
        <dbReference type="SAM" id="MobiDB-lite"/>
    </source>
</evidence>
<protein>
    <submittedName>
        <fullName evidence="2">Uncharacterized protein</fullName>
    </submittedName>
</protein>
<dbReference type="RefSeq" id="WP_131894102.1">
    <property type="nucleotide sequence ID" value="NZ_SMKU01000074.1"/>
</dbReference>
<reference evidence="2 3" key="1">
    <citation type="submission" date="2019-03" db="EMBL/GenBank/DDBJ databases">
        <title>Draft genome sequences of novel Actinobacteria.</title>
        <authorList>
            <person name="Sahin N."/>
            <person name="Ay H."/>
            <person name="Saygin H."/>
        </authorList>
    </citation>
    <scope>NUCLEOTIDE SEQUENCE [LARGE SCALE GENOMIC DNA]</scope>
    <source>
        <strain evidence="2 3">H3C3</strain>
    </source>
</reference>
<dbReference type="AlphaFoldDB" id="A0A4V2YWW7"/>
<feature type="region of interest" description="Disordered" evidence="1">
    <location>
        <begin position="57"/>
        <end position="108"/>
    </location>
</feature>
<keyword evidence="3" id="KW-1185">Reference proteome</keyword>
<proteinExistence type="predicted"/>
<name>A0A4V2YWW7_9ACTN</name>
<evidence type="ECO:0000313" key="3">
    <source>
        <dbReference type="Proteomes" id="UP000294513"/>
    </source>
</evidence>
<accession>A0A4V2YWW7</accession>
<comment type="caution">
    <text evidence="2">The sequence shown here is derived from an EMBL/GenBank/DDBJ whole genome shotgun (WGS) entry which is preliminary data.</text>
</comment>
<dbReference type="Proteomes" id="UP000294513">
    <property type="component" value="Unassembled WGS sequence"/>
</dbReference>
<dbReference type="EMBL" id="SMKU01000074">
    <property type="protein sequence ID" value="TDD87137.1"/>
    <property type="molecule type" value="Genomic_DNA"/>
</dbReference>
<feature type="compositionally biased region" description="Basic residues" evidence="1">
    <location>
        <begin position="72"/>
        <end position="99"/>
    </location>
</feature>
<evidence type="ECO:0000313" key="2">
    <source>
        <dbReference type="EMBL" id="TDD87137.1"/>
    </source>
</evidence>
<feature type="region of interest" description="Disordered" evidence="1">
    <location>
        <begin position="1"/>
        <end position="45"/>
    </location>
</feature>